<gene>
    <name evidence="2" type="ORF">EGYM00163_LOCUS19722</name>
</gene>
<evidence type="ECO:0000313" key="2">
    <source>
        <dbReference type="EMBL" id="CAE0808591.1"/>
    </source>
</evidence>
<name>A0A7S4CWJ9_9EUGL</name>
<feature type="compositionally biased region" description="Polar residues" evidence="1">
    <location>
        <begin position="8"/>
        <end position="18"/>
    </location>
</feature>
<feature type="region of interest" description="Disordered" evidence="1">
    <location>
        <begin position="67"/>
        <end position="100"/>
    </location>
</feature>
<protein>
    <submittedName>
        <fullName evidence="2">Uncharacterized protein</fullName>
    </submittedName>
</protein>
<sequence length="100" mass="10914">MSLCCGDSSGNTHPSIFSQCGRAEKEQGHTKDNRQPNNVSWDWENGLEAPLLSPKPSLRYSFQSPDVYSMSHKGSREKLPTNIATEGEDMGAQNLSSGAQ</sequence>
<organism evidence="2">
    <name type="scientific">Eutreptiella gymnastica</name>
    <dbReference type="NCBI Taxonomy" id="73025"/>
    <lineage>
        <taxon>Eukaryota</taxon>
        <taxon>Discoba</taxon>
        <taxon>Euglenozoa</taxon>
        <taxon>Euglenida</taxon>
        <taxon>Spirocuta</taxon>
        <taxon>Euglenophyceae</taxon>
        <taxon>Eutreptiales</taxon>
        <taxon>Eutreptiaceae</taxon>
        <taxon>Eutreptiella</taxon>
    </lineage>
</organism>
<evidence type="ECO:0000256" key="1">
    <source>
        <dbReference type="SAM" id="MobiDB-lite"/>
    </source>
</evidence>
<feature type="region of interest" description="Disordered" evidence="1">
    <location>
        <begin position="1"/>
        <end position="42"/>
    </location>
</feature>
<accession>A0A7S4CWJ9</accession>
<dbReference type="AlphaFoldDB" id="A0A7S4CWJ9"/>
<proteinExistence type="predicted"/>
<reference evidence="2" key="1">
    <citation type="submission" date="2021-01" db="EMBL/GenBank/DDBJ databases">
        <authorList>
            <person name="Corre E."/>
            <person name="Pelletier E."/>
            <person name="Niang G."/>
            <person name="Scheremetjew M."/>
            <person name="Finn R."/>
            <person name="Kale V."/>
            <person name="Holt S."/>
            <person name="Cochrane G."/>
            <person name="Meng A."/>
            <person name="Brown T."/>
            <person name="Cohen L."/>
        </authorList>
    </citation>
    <scope>NUCLEOTIDE SEQUENCE</scope>
    <source>
        <strain evidence="2">CCMP1594</strain>
    </source>
</reference>
<dbReference type="EMBL" id="HBJA01055710">
    <property type="protein sequence ID" value="CAE0808591.1"/>
    <property type="molecule type" value="Transcribed_RNA"/>
</dbReference>
<feature type="compositionally biased region" description="Basic and acidic residues" evidence="1">
    <location>
        <begin position="22"/>
        <end position="34"/>
    </location>
</feature>